<dbReference type="EMBL" id="CABFNO020001240">
    <property type="protein sequence ID" value="CAG9971913.1"/>
    <property type="molecule type" value="Genomic_DNA"/>
</dbReference>
<evidence type="ECO:0008006" key="4">
    <source>
        <dbReference type="Google" id="ProtNLM"/>
    </source>
</evidence>
<evidence type="ECO:0000256" key="1">
    <source>
        <dbReference type="SAM" id="MobiDB-lite"/>
    </source>
</evidence>
<proteinExistence type="predicted"/>
<dbReference type="AlphaFoldDB" id="A0A9N9U0P7"/>
<evidence type="ECO:0000313" key="2">
    <source>
        <dbReference type="EMBL" id="CAG9971913.1"/>
    </source>
</evidence>
<feature type="compositionally biased region" description="Low complexity" evidence="1">
    <location>
        <begin position="226"/>
        <end position="235"/>
    </location>
</feature>
<name>A0A9N9U0P7_9HYPO</name>
<keyword evidence="3" id="KW-1185">Reference proteome</keyword>
<dbReference type="OrthoDB" id="5429993at2759"/>
<feature type="compositionally biased region" description="Low complexity" evidence="1">
    <location>
        <begin position="123"/>
        <end position="132"/>
    </location>
</feature>
<sequence>MSSSIARTRSLRKPATVPPVSASTSSSPSADSQANSDGRYGSPSRLPVKPPSRSSTSTSTSSQTRLATAIPTTGAAATTNTTNATTTTARPTTVLRQPRSVSGSRVRPVPGKQPPEPTKKETATSPTTTTASGRYPPITSTTRATTATTRTLGTRPTSTGSQTTTRRVPPGHTRAKSTATTGNTNGAGLNSRAPSQPTTNGTTTRSLHAPKLSIDKGSSISTPTKQQQPPQQAAPRLRPAFSTLQQHYSPAKSAAPKPLTSAILAPPSPSKLPANVAASAETSRLQTELLQLHLLHRDAAAVDADWQASAKVKLGQRFEQLVSTDREIAEQDRAAVEGLNVLVLREWGAAGGLEERIQALDGIVNGLWTLTEAGGRYARLVRRFERWIDQVSELEEARQTGQMSVQKSGGQALFVDELDSSWKEDLSSITRRLDGWRRQLRDIGDLPAGEGTQGSNLARMLEGSRALIHDTLAELSLMEDIETQILTREDVWIERMNRDEERDDTPGAGAVWRLV</sequence>
<reference evidence="2 3" key="2">
    <citation type="submission" date="2021-10" db="EMBL/GenBank/DDBJ databases">
        <authorList>
            <person name="Piombo E."/>
        </authorList>
    </citation>
    <scope>NUCLEOTIDE SEQUENCE [LARGE SCALE GENOMIC DNA]</scope>
</reference>
<gene>
    <name evidence="2" type="ORF">CBYS24578_00000760</name>
</gene>
<organism evidence="2 3">
    <name type="scientific">Clonostachys byssicola</name>
    <dbReference type="NCBI Taxonomy" id="160290"/>
    <lineage>
        <taxon>Eukaryota</taxon>
        <taxon>Fungi</taxon>
        <taxon>Dikarya</taxon>
        <taxon>Ascomycota</taxon>
        <taxon>Pezizomycotina</taxon>
        <taxon>Sordariomycetes</taxon>
        <taxon>Hypocreomycetidae</taxon>
        <taxon>Hypocreales</taxon>
        <taxon>Bionectriaceae</taxon>
        <taxon>Clonostachys</taxon>
    </lineage>
</organism>
<feature type="region of interest" description="Disordered" evidence="1">
    <location>
        <begin position="1"/>
        <end position="236"/>
    </location>
</feature>
<feature type="compositionally biased region" description="Low complexity" evidence="1">
    <location>
        <begin position="52"/>
        <end position="93"/>
    </location>
</feature>
<evidence type="ECO:0000313" key="3">
    <source>
        <dbReference type="Proteomes" id="UP000754883"/>
    </source>
</evidence>
<feature type="compositionally biased region" description="Polar residues" evidence="1">
    <location>
        <begin position="216"/>
        <end position="225"/>
    </location>
</feature>
<dbReference type="Proteomes" id="UP000754883">
    <property type="component" value="Unassembled WGS sequence"/>
</dbReference>
<accession>A0A9N9U0P7</accession>
<feature type="compositionally biased region" description="Low complexity" evidence="1">
    <location>
        <begin position="178"/>
        <end position="188"/>
    </location>
</feature>
<protein>
    <recommendedName>
        <fullName evidence="4">AGA1 A-agglutinin anchor subunit</fullName>
    </recommendedName>
</protein>
<reference evidence="3" key="1">
    <citation type="submission" date="2019-06" db="EMBL/GenBank/DDBJ databases">
        <authorList>
            <person name="Broberg M."/>
        </authorList>
    </citation>
    <scope>NUCLEOTIDE SEQUENCE [LARGE SCALE GENOMIC DNA]</scope>
</reference>
<comment type="caution">
    <text evidence="2">The sequence shown here is derived from an EMBL/GenBank/DDBJ whole genome shotgun (WGS) entry which is preliminary data.</text>
</comment>
<feature type="compositionally biased region" description="Low complexity" evidence="1">
    <location>
        <begin position="14"/>
        <end position="37"/>
    </location>
</feature>
<feature type="compositionally biased region" description="Polar residues" evidence="1">
    <location>
        <begin position="192"/>
        <end position="206"/>
    </location>
</feature>
<feature type="compositionally biased region" description="Low complexity" evidence="1">
    <location>
        <begin position="139"/>
        <end position="167"/>
    </location>
</feature>